<name>A0A3G1L2X8_FORW1</name>
<feature type="domain" description="CtsR C-terminal dimerization" evidence="9">
    <location>
        <begin position="75"/>
        <end position="144"/>
    </location>
</feature>
<gene>
    <name evidence="10" type="ORF">DCMF_22010</name>
</gene>
<organism evidence="10 11">
    <name type="scientific">Formimonas warabiya</name>
    <dbReference type="NCBI Taxonomy" id="1761012"/>
    <lineage>
        <taxon>Bacteria</taxon>
        <taxon>Bacillati</taxon>
        <taxon>Bacillota</taxon>
        <taxon>Clostridia</taxon>
        <taxon>Eubacteriales</taxon>
        <taxon>Peptococcaceae</taxon>
        <taxon>Candidatus Formimonas</taxon>
    </lineage>
</organism>
<evidence type="ECO:0000259" key="8">
    <source>
        <dbReference type="Pfam" id="PF05848"/>
    </source>
</evidence>
<dbReference type="KEGG" id="fwa:DCMF_22010"/>
<comment type="similarity">
    <text evidence="1 7">Belongs to the CtsR family.</text>
</comment>
<reference evidence="10 11" key="1">
    <citation type="submission" date="2016-10" db="EMBL/GenBank/DDBJ databases">
        <title>Complete Genome Sequence of Peptococcaceae strain DCMF.</title>
        <authorList>
            <person name="Edwards R.J."/>
            <person name="Holland S.I."/>
            <person name="Deshpande N.P."/>
            <person name="Wong Y.K."/>
            <person name="Ertan H."/>
            <person name="Manefield M."/>
            <person name="Russell T.L."/>
            <person name="Lee M.J."/>
        </authorList>
    </citation>
    <scope>NUCLEOTIDE SEQUENCE [LARGE SCALE GENOMIC DNA]</scope>
    <source>
        <strain evidence="10 11">DCMF</strain>
    </source>
</reference>
<proteinExistence type="inferred from homology"/>
<keyword evidence="3 7" id="KW-0678">Repressor</keyword>
<evidence type="ECO:0000259" key="9">
    <source>
        <dbReference type="Pfam" id="PF17727"/>
    </source>
</evidence>
<evidence type="ECO:0000313" key="10">
    <source>
        <dbReference type="EMBL" id="ATW28815.1"/>
    </source>
</evidence>
<evidence type="ECO:0000256" key="5">
    <source>
        <dbReference type="ARBA" id="ARBA00023125"/>
    </source>
</evidence>
<dbReference type="Pfam" id="PF05848">
    <property type="entry name" value="CtsR"/>
    <property type="match status" value="1"/>
</dbReference>
<keyword evidence="6 7" id="KW-0804">Transcription</keyword>
<dbReference type="AlphaFoldDB" id="A0A3G1L2X8"/>
<dbReference type="PIRSF" id="PIRSF010607">
    <property type="entry name" value="Txn_repr_CtsR"/>
    <property type="match status" value="1"/>
</dbReference>
<evidence type="ECO:0000256" key="6">
    <source>
        <dbReference type="ARBA" id="ARBA00023163"/>
    </source>
</evidence>
<evidence type="ECO:0000313" key="11">
    <source>
        <dbReference type="Proteomes" id="UP000323521"/>
    </source>
</evidence>
<keyword evidence="4 7" id="KW-0805">Transcription regulation</keyword>
<dbReference type="InterPro" id="IPR040465">
    <property type="entry name" value="CtsR_N"/>
</dbReference>
<keyword evidence="11" id="KW-1185">Reference proteome</keyword>
<dbReference type="InterPro" id="IPR041902">
    <property type="entry name" value="CtsR_N_sf"/>
</dbReference>
<sequence>MANEIEKYLKRLLEGQRDGCLEIKRNDLAEVFMCVPSQINYVLETRFTHAQGYHVESRRGGGGYIKIVKLGVKEDEDLLTMVNSTVGKMISQQSGEGLIKRLEEEGFLTKRESILIRSIIDRNTLVLDLPDRDLIRARILRVVLISLLREDL</sequence>
<evidence type="ECO:0000256" key="7">
    <source>
        <dbReference type="PIRNR" id="PIRNR010607"/>
    </source>
</evidence>
<evidence type="ECO:0000256" key="4">
    <source>
        <dbReference type="ARBA" id="ARBA00023015"/>
    </source>
</evidence>
<dbReference type="GO" id="GO:0003677">
    <property type="term" value="F:DNA binding"/>
    <property type="evidence" value="ECO:0007669"/>
    <property type="project" value="UniProtKB-UniRule"/>
</dbReference>
<dbReference type="Gene3D" id="1.10.1200.150">
    <property type="entry name" value="Transcriptional regulator CtsR, C-terminal domain"/>
    <property type="match status" value="1"/>
</dbReference>
<dbReference type="InterPro" id="IPR041908">
    <property type="entry name" value="CtsR_C_sf"/>
</dbReference>
<evidence type="ECO:0000256" key="1">
    <source>
        <dbReference type="ARBA" id="ARBA00010189"/>
    </source>
</evidence>
<evidence type="ECO:0000256" key="2">
    <source>
        <dbReference type="ARBA" id="ARBA00014129"/>
    </source>
</evidence>
<dbReference type="Proteomes" id="UP000323521">
    <property type="component" value="Chromosome"/>
</dbReference>
<dbReference type="InterPro" id="IPR041473">
    <property type="entry name" value="CtsR_C"/>
</dbReference>
<dbReference type="Gene3D" id="3.30.56.130">
    <property type="entry name" value="Transcriptional regulator CtsR, winged HTH domain"/>
    <property type="match status" value="1"/>
</dbReference>
<protein>
    <recommendedName>
        <fullName evidence="2 7">Transcriptional regulator CtsR</fullName>
    </recommendedName>
</protein>
<evidence type="ECO:0000256" key="3">
    <source>
        <dbReference type="ARBA" id="ARBA00022491"/>
    </source>
</evidence>
<accession>A0A3G1L2X8</accession>
<feature type="domain" description="CtsR N-terminal HTH" evidence="8">
    <location>
        <begin position="1"/>
        <end position="70"/>
    </location>
</feature>
<dbReference type="GO" id="GO:0006355">
    <property type="term" value="P:regulation of DNA-templated transcription"/>
    <property type="evidence" value="ECO:0007669"/>
    <property type="project" value="UniProtKB-UniRule"/>
</dbReference>
<keyword evidence="5 7" id="KW-0238">DNA-binding</keyword>
<dbReference type="EMBL" id="CP017634">
    <property type="protein sequence ID" value="ATW28815.1"/>
    <property type="molecule type" value="Genomic_DNA"/>
</dbReference>
<dbReference type="InterPro" id="IPR008463">
    <property type="entry name" value="CtsR"/>
</dbReference>
<dbReference type="Pfam" id="PF17727">
    <property type="entry name" value="CtsR_C"/>
    <property type="match status" value="1"/>
</dbReference>